<dbReference type="EnsemblMetazoa" id="Aqu2.1.40786_001">
    <property type="protein sequence ID" value="Aqu2.1.40786_001"/>
    <property type="gene ID" value="Aqu2.1.40786"/>
</dbReference>
<proteinExistence type="predicted"/>
<evidence type="ECO:0000313" key="1">
    <source>
        <dbReference type="EnsemblMetazoa" id="Aqu2.1.40786_001"/>
    </source>
</evidence>
<name>A0A1X7VK97_AMPQE</name>
<protein>
    <submittedName>
        <fullName evidence="1">Uncharacterized protein</fullName>
    </submittedName>
</protein>
<sequence>LFNNNNNNNDFIDNNNDFKQSKAIMILQ</sequence>
<dbReference type="InParanoid" id="A0A1X7VK97"/>
<accession>A0A1X7VK97</accession>
<reference evidence="1" key="1">
    <citation type="submission" date="2017-05" db="UniProtKB">
        <authorList>
            <consortium name="EnsemblMetazoa"/>
        </authorList>
    </citation>
    <scope>IDENTIFICATION</scope>
</reference>
<dbReference type="AlphaFoldDB" id="A0A1X7VK97"/>
<organism evidence="1">
    <name type="scientific">Amphimedon queenslandica</name>
    <name type="common">Sponge</name>
    <dbReference type="NCBI Taxonomy" id="400682"/>
    <lineage>
        <taxon>Eukaryota</taxon>
        <taxon>Metazoa</taxon>
        <taxon>Porifera</taxon>
        <taxon>Demospongiae</taxon>
        <taxon>Heteroscleromorpha</taxon>
        <taxon>Haplosclerida</taxon>
        <taxon>Niphatidae</taxon>
        <taxon>Amphimedon</taxon>
    </lineage>
</organism>